<reference evidence="10" key="1">
    <citation type="submission" date="2021-02" db="EMBL/GenBank/DDBJ databases">
        <authorList>
            <person name="Nowell W R."/>
        </authorList>
    </citation>
    <scope>NUCLEOTIDE SEQUENCE</scope>
</reference>
<name>A0A813RFG9_9BILA</name>
<dbReference type="AlphaFoldDB" id="A0A813RFG9"/>
<feature type="transmembrane region" description="Helical" evidence="8">
    <location>
        <begin position="209"/>
        <end position="228"/>
    </location>
</feature>
<accession>A0A813RFG9</accession>
<evidence type="ECO:0000256" key="5">
    <source>
        <dbReference type="ARBA" id="ARBA00023136"/>
    </source>
</evidence>
<evidence type="ECO:0000259" key="9">
    <source>
        <dbReference type="PROSITE" id="PS50262"/>
    </source>
</evidence>
<dbReference type="EMBL" id="CAJOBC010000290">
    <property type="protein sequence ID" value="CAF3566607.1"/>
    <property type="molecule type" value="Genomic_DNA"/>
</dbReference>
<dbReference type="Proteomes" id="UP000681722">
    <property type="component" value="Unassembled WGS sequence"/>
</dbReference>
<comment type="caution">
    <text evidence="10">The sequence shown here is derived from an EMBL/GenBank/DDBJ whole genome shotgun (WGS) entry which is preliminary data.</text>
</comment>
<evidence type="ECO:0000313" key="12">
    <source>
        <dbReference type="Proteomes" id="UP000663829"/>
    </source>
</evidence>
<protein>
    <recommendedName>
        <fullName evidence="9">G-protein coupled receptors family 1 profile domain-containing protein</fullName>
    </recommendedName>
</protein>
<dbReference type="InterPro" id="IPR017452">
    <property type="entry name" value="GPCR_Rhodpsn_7TM"/>
</dbReference>
<feature type="compositionally biased region" description="Polar residues" evidence="7">
    <location>
        <begin position="612"/>
        <end position="621"/>
    </location>
</feature>
<keyword evidence="3 8" id="KW-0812">Transmembrane</keyword>
<evidence type="ECO:0000313" key="11">
    <source>
        <dbReference type="EMBL" id="CAF3566607.1"/>
    </source>
</evidence>
<gene>
    <name evidence="10" type="ORF">GPM918_LOCUS2581</name>
    <name evidence="11" type="ORF">SRO942_LOCUS2581</name>
</gene>
<keyword evidence="5 8" id="KW-0472">Membrane</keyword>
<sequence>MAFNDTIIAAYASASNLSLFPYSDNLPIVIESSGSGETLLTTASSTLITLIQTTKNLTLPSTHLIQTTSYPFVANSSSLLSTIFSSLPLTSIVSPTSLSTNQSTTSTTTFTRSTASATVSYLPVVVATSSTTLSHRYKTITSSSSTYIPTENDYFLFKTKFHRIIRIVELFILSLTLPLYAIVLILFIEINIQHHRRKRMRSLIWTSNYLLVDFIGLLYEIIYVIIHLTGDLKIRSTFGLIYCQFQLYIPLYLTATMAYSLMAISIYRRRHFIRLDVQTRHSKRISLIMIGCLWLMPLITSIVPASMLTRFNIMKMFYHEHTNECQINYSYSSGVEAAYMFYRLGFLPGHYPLSTEIVSLKTEDDTSESSIGRSHIFLLPLSVSFVCYMTIFLNLIHMQKRFDREFKRHVHIRKNLILQILFLFLNFAVFWLPAEIITIMSKNRLLKDTVQVTKSLNILLDPIIITGFDTRFSNAAKQLLKKWRLYQLLCTRRSLSETSVQGTITSTRGIGGNFYRTSATRRRMATVDTDTIEFKKTNSLFRKTTLDRNKLKPNPSILEENTWSQDQWNHVPLVTSPSTHYRSNSMTTKDGQQKQRNRIKTTVQHHQRPRSYYQQNFSSKSLDNRKRTMPVRSQTIVANSSSRGRAVKSDLDLDQNKN</sequence>
<feature type="domain" description="G-protein coupled receptors family 1 profile" evidence="9">
    <location>
        <begin position="181"/>
        <end position="465"/>
    </location>
</feature>
<feature type="transmembrane region" description="Helical" evidence="8">
    <location>
        <begin position="167"/>
        <end position="188"/>
    </location>
</feature>
<evidence type="ECO:0000256" key="2">
    <source>
        <dbReference type="ARBA" id="ARBA00022475"/>
    </source>
</evidence>
<evidence type="ECO:0000256" key="8">
    <source>
        <dbReference type="SAM" id="Phobius"/>
    </source>
</evidence>
<feature type="compositionally biased region" description="Polar residues" evidence="7">
    <location>
        <begin position="631"/>
        <end position="643"/>
    </location>
</feature>
<dbReference type="SUPFAM" id="SSF81321">
    <property type="entry name" value="Family A G protein-coupled receptor-like"/>
    <property type="match status" value="1"/>
</dbReference>
<evidence type="ECO:0000256" key="1">
    <source>
        <dbReference type="ARBA" id="ARBA00004651"/>
    </source>
</evidence>
<evidence type="ECO:0000256" key="7">
    <source>
        <dbReference type="SAM" id="MobiDB-lite"/>
    </source>
</evidence>
<dbReference type="PANTHER" id="PTHR24241">
    <property type="entry name" value="NEUROPEPTIDE RECEPTOR-RELATED G-PROTEIN COUPLED RECEPTOR"/>
    <property type="match status" value="1"/>
</dbReference>
<dbReference type="CDD" id="cd00637">
    <property type="entry name" value="7tm_classA_rhodopsin-like"/>
    <property type="match status" value="1"/>
</dbReference>
<feature type="compositionally biased region" description="Basic residues" evidence="7">
    <location>
        <begin position="595"/>
        <end position="609"/>
    </location>
</feature>
<feature type="transmembrane region" description="Helical" evidence="8">
    <location>
        <begin position="416"/>
        <end position="434"/>
    </location>
</feature>
<feature type="compositionally biased region" description="Basic and acidic residues" evidence="7">
    <location>
        <begin position="647"/>
        <end position="658"/>
    </location>
</feature>
<feature type="transmembrane region" description="Helical" evidence="8">
    <location>
        <begin position="376"/>
        <end position="396"/>
    </location>
</feature>
<feature type="transmembrane region" description="Helical" evidence="8">
    <location>
        <begin position="287"/>
        <end position="308"/>
    </location>
</feature>
<comment type="subcellular location">
    <subcellularLocation>
        <location evidence="1">Cell membrane</location>
        <topology evidence="1">Multi-pass membrane protein</topology>
    </subcellularLocation>
</comment>
<evidence type="ECO:0000256" key="3">
    <source>
        <dbReference type="ARBA" id="ARBA00022692"/>
    </source>
</evidence>
<evidence type="ECO:0000313" key="10">
    <source>
        <dbReference type="EMBL" id="CAF0783109.1"/>
    </source>
</evidence>
<feature type="region of interest" description="Disordered" evidence="7">
    <location>
        <begin position="575"/>
        <end position="658"/>
    </location>
</feature>
<evidence type="ECO:0000256" key="4">
    <source>
        <dbReference type="ARBA" id="ARBA00022989"/>
    </source>
</evidence>
<dbReference type="PROSITE" id="PS50262">
    <property type="entry name" value="G_PROTEIN_RECEP_F1_2"/>
    <property type="match status" value="1"/>
</dbReference>
<dbReference type="Gene3D" id="1.20.1070.10">
    <property type="entry name" value="Rhodopsin 7-helix transmembrane proteins"/>
    <property type="match status" value="1"/>
</dbReference>
<organism evidence="10 12">
    <name type="scientific">Didymodactylos carnosus</name>
    <dbReference type="NCBI Taxonomy" id="1234261"/>
    <lineage>
        <taxon>Eukaryota</taxon>
        <taxon>Metazoa</taxon>
        <taxon>Spiralia</taxon>
        <taxon>Gnathifera</taxon>
        <taxon>Rotifera</taxon>
        <taxon>Eurotatoria</taxon>
        <taxon>Bdelloidea</taxon>
        <taxon>Philodinida</taxon>
        <taxon>Philodinidae</taxon>
        <taxon>Didymodactylos</taxon>
    </lineage>
</organism>
<evidence type="ECO:0000256" key="6">
    <source>
        <dbReference type="ARBA" id="ARBA00023170"/>
    </source>
</evidence>
<dbReference type="GO" id="GO:0005886">
    <property type="term" value="C:plasma membrane"/>
    <property type="evidence" value="ECO:0007669"/>
    <property type="project" value="UniProtKB-SubCell"/>
</dbReference>
<keyword evidence="6" id="KW-0675">Receptor</keyword>
<proteinExistence type="predicted"/>
<dbReference type="Proteomes" id="UP000663829">
    <property type="component" value="Unassembled WGS sequence"/>
</dbReference>
<feature type="transmembrane region" description="Helical" evidence="8">
    <location>
        <begin position="248"/>
        <end position="267"/>
    </location>
</feature>
<keyword evidence="12" id="KW-1185">Reference proteome</keyword>
<keyword evidence="2" id="KW-1003">Cell membrane</keyword>
<dbReference type="EMBL" id="CAJNOQ010000290">
    <property type="protein sequence ID" value="CAF0783109.1"/>
    <property type="molecule type" value="Genomic_DNA"/>
</dbReference>
<feature type="compositionally biased region" description="Polar residues" evidence="7">
    <location>
        <begin position="575"/>
        <end position="590"/>
    </location>
</feature>
<keyword evidence="4 8" id="KW-1133">Transmembrane helix</keyword>
<dbReference type="OrthoDB" id="10044959at2759"/>
<dbReference type="GO" id="GO:0004930">
    <property type="term" value="F:G protein-coupled receptor activity"/>
    <property type="evidence" value="ECO:0007669"/>
    <property type="project" value="TreeGrafter"/>
</dbReference>